<comment type="similarity">
    <text evidence="1">Belongs to the lunapark family.</text>
</comment>
<accession>A0A507FM55</accession>
<sequence>MLRWLTGGKEDFAQVLQDIENDMQRTEEDMASCEASSNTLRSALLKYLGALYGVFLAAYFTVLNPADDPLSIWMGKVAVLALFPVGIYYSRKLVDVWYKAKLRSSSRRLETLRATQKVKIEELKKMTGYYTTKNLIDKFDTPPKSTLKSNSPKKNQPMQQLPGNNPTPMQTPIRVNQNSQMNAPTLPHPNAAMQIPNVNGLSGIPATPINSTPVMRGGVAGTTPSSTWFDRVMDAVVGGEEGPQNKYALICKSCFEHNGLVPPEQYDGIKFKCMACGYLNTSMGSRNASRSSSVDMTPGVRTRASFDENASLLSDRPNEQPFNTDATNAARPPVFEGSVFSDETGCDPTLAFGHESTAVVEGDELSLGAEAGASHQHRGNTAAWISSNMPAASYLAEEDVVEEVQPFEVQQEVVWEKESQSASPSKESSDYALKERN</sequence>
<gene>
    <name evidence="5" type="ORF">CcCBS67573_g01388</name>
</gene>
<dbReference type="InterPro" id="IPR019273">
    <property type="entry name" value="Lunapark_Znf"/>
</dbReference>
<evidence type="ECO:0000313" key="6">
    <source>
        <dbReference type="Proteomes" id="UP000320333"/>
    </source>
</evidence>
<organism evidence="5 6">
    <name type="scientific">Chytriomyces confervae</name>
    <dbReference type="NCBI Taxonomy" id="246404"/>
    <lineage>
        <taxon>Eukaryota</taxon>
        <taxon>Fungi</taxon>
        <taxon>Fungi incertae sedis</taxon>
        <taxon>Chytridiomycota</taxon>
        <taxon>Chytridiomycota incertae sedis</taxon>
        <taxon>Chytridiomycetes</taxon>
        <taxon>Chytridiales</taxon>
        <taxon>Chytriomycetaceae</taxon>
        <taxon>Chytriomyces</taxon>
    </lineage>
</organism>
<dbReference type="Pfam" id="PF10058">
    <property type="entry name" value="Zn_ribbon_10"/>
    <property type="match status" value="1"/>
</dbReference>
<comment type="domain">
    <text evidence="1">The C4-type zinc finger motif is necessary both for its ER three-way tubular junction localization and formation.</text>
</comment>
<dbReference type="GO" id="GO:0008270">
    <property type="term" value="F:zinc ion binding"/>
    <property type="evidence" value="ECO:0007669"/>
    <property type="project" value="UniProtKB-KW"/>
</dbReference>
<dbReference type="GO" id="GO:0098826">
    <property type="term" value="C:endoplasmic reticulum tubular network membrane"/>
    <property type="evidence" value="ECO:0007669"/>
    <property type="project" value="UniProtKB-UniRule"/>
</dbReference>
<comment type="subcellular location">
    <subcellularLocation>
        <location evidence="1">Endoplasmic reticulum membrane</location>
        <topology evidence="1">Multi-pass membrane protein</topology>
    </subcellularLocation>
</comment>
<feature type="compositionally biased region" description="Polar residues" evidence="3">
    <location>
        <begin position="143"/>
        <end position="166"/>
    </location>
</feature>
<dbReference type="OrthoDB" id="1725934at2759"/>
<feature type="transmembrane region" description="Helical" evidence="1">
    <location>
        <begin position="70"/>
        <end position="89"/>
    </location>
</feature>
<dbReference type="Proteomes" id="UP000320333">
    <property type="component" value="Unassembled WGS sequence"/>
</dbReference>
<dbReference type="PANTHER" id="PTHR22166">
    <property type="entry name" value="ENDOPLASMIC RETICULUM JUNCTION FORMATION PROTEIN LUNAPARK"/>
    <property type="match status" value="1"/>
</dbReference>
<feature type="region of interest" description="Disordered" evidence="3">
    <location>
        <begin position="308"/>
        <end position="331"/>
    </location>
</feature>
<keyword evidence="1" id="KW-0863">Zinc-finger</keyword>
<keyword evidence="1" id="KW-0862">Zinc</keyword>
<keyword evidence="1" id="KW-0472">Membrane</keyword>
<feature type="domain" description="Lunapark zinc ribbon" evidence="4">
    <location>
        <begin position="228"/>
        <end position="280"/>
    </location>
</feature>
<keyword evidence="1" id="KW-0479">Metal-binding</keyword>
<evidence type="ECO:0000256" key="2">
    <source>
        <dbReference type="SAM" id="Coils"/>
    </source>
</evidence>
<dbReference type="InterPro" id="IPR040115">
    <property type="entry name" value="Lnp"/>
</dbReference>
<feature type="compositionally biased region" description="Basic and acidic residues" evidence="3">
    <location>
        <begin position="427"/>
        <end position="437"/>
    </location>
</feature>
<keyword evidence="1" id="KW-1133">Transmembrane helix</keyword>
<comment type="caution">
    <text evidence="5">The sequence shown here is derived from an EMBL/GenBank/DDBJ whole genome shotgun (WGS) entry which is preliminary data.</text>
</comment>
<feature type="coiled-coil region" evidence="2">
    <location>
        <begin position="9"/>
        <end position="36"/>
    </location>
</feature>
<name>A0A507FM55_9FUNG</name>
<dbReference type="GO" id="GO:1903373">
    <property type="term" value="P:positive regulation of endoplasmic reticulum tubular network organization"/>
    <property type="evidence" value="ECO:0007669"/>
    <property type="project" value="UniProtKB-UniRule"/>
</dbReference>
<comment type="function">
    <text evidence="1">Plays a role in determining ER morphology.</text>
</comment>
<proteinExistence type="inferred from homology"/>
<feature type="transmembrane region" description="Helical" evidence="1">
    <location>
        <begin position="44"/>
        <end position="64"/>
    </location>
</feature>
<dbReference type="GO" id="GO:0071788">
    <property type="term" value="P:endoplasmic reticulum tubular network maintenance"/>
    <property type="evidence" value="ECO:0007669"/>
    <property type="project" value="UniProtKB-UniRule"/>
</dbReference>
<feature type="region of interest" description="Disordered" evidence="3">
    <location>
        <begin position="140"/>
        <end position="166"/>
    </location>
</feature>
<evidence type="ECO:0000313" key="5">
    <source>
        <dbReference type="EMBL" id="TPX77342.1"/>
    </source>
</evidence>
<dbReference type="STRING" id="246404.A0A507FM55"/>
<dbReference type="EMBL" id="QEAP01000023">
    <property type="protein sequence ID" value="TPX77342.1"/>
    <property type="molecule type" value="Genomic_DNA"/>
</dbReference>
<protein>
    <recommendedName>
        <fullName evidence="1">Endoplasmic reticulum junction formation protein lunapark</fullName>
    </recommendedName>
</protein>
<keyword evidence="6" id="KW-1185">Reference proteome</keyword>
<keyword evidence="1" id="KW-0812">Transmembrane</keyword>
<dbReference type="PANTHER" id="PTHR22166:SF12">
    <property type="entry name" value="ENDOPLASMIC RETICULUM JUNCTION FORMATION PROTEIN LUNAPARK"/>
    <property type="match status" value="1"/>
</dbReference>
<reference evidence="5 6" key="1">
    <citation type="journal article" date="2019" name="Sci. Rep.">
        <title>Comparative genomics of chytrid fungi reveal insights into the obligate biotrophic and pathogenic lifestyle of Synchytrium endobioticum.</title>
        <authorList>
            <person name="van de Vossenberg B.T.L.H."/>
            <person name="Warris S."/>
            <person name="Nguyen H.D.T."/>
            <person name="van Gent-Pelzer M.P.E."/>
            <person name="Joly D.L."/>
            <person name="van de Geest H.C."/>
            <person name="Bonants P.J.M."/>
            <person name="Smith D.S."/>
            <person name="Levesque C.A."/>
            <person name="van der Lee T.A.J."/>
        </authorList>
    </citation>
    <scope>NUCLEOTIDE SEQUENCE [LARGE SCALE GENOMIC DNA]</scope>
    <source>
        <strain evidence="5 6">CBS 675.73</strain>
    </source>
</reference>
<feature type="region of interest" description="Disordered" evidence="3">
    <location>
        <begin position="414"/>
        <end position="437"/>
    </location>
</feature>
<dbReference type="AlphaFoldDB" id="A0A507FM55"/>
<evidence type="ECO:0000256" key="3">
    <source>
        <dbReference type="SAM" id="MobiDB-lite"/>
    </source>
</evidence>
<keyword evidence="2" id="KW-0175">Coiled coil</keyword>
<evidence type="ECO:0000259" key="4">
    <source>
        <dbReference type="Pfam" id="PF10058"/>
    </source>
</evidence>
<evidence type="ECO:0000256" key="1">
    <source>
        <dbReference type="RuleBase" id="RU367073"/>
    </source>
</evidence>
<keyword evidence="1" id="KW-0256">Endoplasmic reticulum</keyword>